<evidence type="ECO:0000256" key="5">
    <source>
        <dbReference type="ARBA" id="ARBA00022553"/>
    </source>
</evidence>
<keyword evidence="11" id="KW-0418">Kinase</keyword>
<feature type="binding site" evidence="19">
    <location>
        <position position="83"/>
    </location>
    <ligand>
        <name>ATP</name>
        <dbReference type="ChEBI" id="CHEBI:30616"/>
    </ligand>
</feature>
<dbReference type="InterPro" id="IPR011992">
    <property type="entry name" value="EF-hand-dom_pair"/>
</dbReference>
<proteinExistence type="inferred from homology"/>
<evidence type="ECO:0000256" key="11">
    <source>
        <dbReference type="ARBA" id="ARBA00022777"/>
    </source>
</evidence>
<evidence type="ECO:0000256" key="1">
    <source>
        <dbReference type="ARBA" id="ARBA00004635"/>
    </source>
</evidence>
<dbReference type="PROSITE" id="PS00107">
    <property type="entry name" value="PROTEIN_KINASE_ATP"/>
    <property type="match status" value="1"/>
</dbReference>
<dbReference type="Proteomes" id="UP000807159">
    <property type="component" value="Chromosome 6"/>
</dbReference>
<dbReference type="AlphaFoldDB" id="A0A8T2YLD8"/>
<keyword evidence="6" id="KW-0808">Transferase</keyword>
<feature type="domain" description="Protein kinase" evidence="20">
    <location>
        <begin position="54"/>
        <end position="297"/>
    </location>
</feature>
<comment type="similarity">
    <text evidence="2">Belongs to the protein kinase superfamily. CAMK Ser/Thr protein kinase family. CaMK subfamily.</text>
</comment>
<keyword evidence="15" id="KW-0449">Lipoprotein</keyword>
<evidence type="ECO:0000256" key="13">
    <source>
        <dbReference type="ARBA" id="ARBA00022840"/>
    </source>
</evidence>
<reference evidence="22" key="1">
    <citation type="journal article" date="2021" name="J. Hered.">
        <title>Genome Assembly of Salicaceae Populus deltoides (Eastern Cottonwood) I-69 Based on Nanopore Sequencing and Hi-C Technologies.</title>
        <authorList>
            <person name="Bai S."/>
            <person name="Wu H."/>
            <person name="Zhang J."/>
            <person name="Pan Z."/>
            <person name="Zhao W."/>
            <person name="Li Z."/>
            <person name="Tong C."/>
        </authorList>
    </citation>
    <scope>NUCLEOTIDE SEQUENCE</scope>
    <source>
        <tissue evidence="22">Leaf</tissue>
    </source>
</reference>
<dbReference type="EC" id="2.7.11.1" evidence="3"/>
<dbReference type="InterPro" id="IPR018247">
    <property type="entry name" value="EF_Hand_1_Ca_BS"/>
</dbReference>
<dbReference type="Gene3D" id="1.10.238.10">
    <property type="entry name" value="EF-hand"/>
    <property type="match status" value="1"/>
</dbReference>
<dbReference type="GO" id="GO:0005524">
    <property type="term" value="F:ATP binding"/>
    <property type="evidence" value="ECO:0007669"/>
    <property type="project" value="UniProtKB-UniRule"/>
</dbReference>
<comment type="similarity">
    <text evidence="16">Belongs to the protein kinase superfamily. Ser/Thr protein kinase family. CDPK subfamily.</text>
</comment>
<evidence type="ECO:0000256" key="19">
    <source>
        <dbReference type="PROSITE-ProRule" id="PRU10141"/>
    </source>
</evidence>
<evidence type="ECO:0000256" key="18">
    <source>
        <dbReference type="ARBA" id="ARBA00048679"/>
    </source>
</evidence>
<comment type="catalytic activity">
    <reaction evidence="17">
        <text>L-threonyl-[protein] + ATP = O-phospho-L-threonyl-[protein] + ADP + H(+)</text>
        <dbReference type="Rhea" id="RHEA:46608"/>
        <dbReference type="Rhea" id="RHEA-COMP:11060"/>
        <dbReference type="Rhea" id="RHEA-COMP:11605"/>
        <dbReference type="ChEBI" id="CHEBI:15378"/>
        <dbReference type="ChEBI" id="CHEBI:30013"/>
        <dbReference type="ChEBI" id="CHEBI:30616"/>
        <dbReference type="ChEBI" id="CHEBI:61977"/>
        <dbReference type="ChEBI" id="CHEBI:456216"/>
        <dbReference type="EC" id="2.7.11.1"/>
    </reaction>
</comment>
<evidence type="ECO:0000256" key="4">
    <source>
        <dbReference type="ARBA" id="ARBA00022527"/>
    </source>
</evidence>
<dbReference type="PANTHER" id="PTHR24349">
    <property type="entry name" value="SERINE/THREONINE-PROTEIN KINASE"/>
    <property type="match status" value="1"/>
</dbReference>
<dbReference type="GO" id="GO:0004674">
    <property type="term" value="F:protein serine/threonine kinase activity"/>
    <property type="evidence" value="ECO:0007669"/>
    <property type="project" value="UniProtKB-KW"/>
</dbReference>
<evidence type="ECO:0000256" key="10">
    <source>
        <dbReference type="ARBA" id="ARBA00022741"/>
    </source>
</evidence>
<dbReference type="CDD" id="cd05117">
    <property type="entry name" value="STKc_CAMK"/>
    <property type="match status" value="1"/>
</dbReference>
<feature type="domain" description="EF-hand" evidence="21">
    <location>
        <begin position="448"/>
        <end position="483"/>
    </location>
</feature>
<dbReference type="GO" id="GO:0016020">
    <property type="term" value="C:membrane"/>
    <property type="evidence" value="ECO:0007669"/>
    <property type="project" value="UniProtKB-SubCell"/>
</dbReference>
<dbReference type="FunFam" id="1.10.510.10:FF:000067">
    <property type="entry name" value="calcium-dependent protein kinase 13"/>
    <property type="match status" value="1"/>
</dbReference>
<name>A0A8T2YLD8_POPDE</name>
<feature type="domain" description="EF-hand" evidence="21">
    <location>
        <begin position="376"/>
        <end position="411"/>
    </location>
</feature>
<accession>A0A8T2YLD8</accession>
<dbReference type="FunFam" id="1.10.238.10:FF:000050">
    <property type="entry name" value="Calcium-dependent protein kinase 7"/>
    <property type="match status" value="1"/>
</dbReference>
<keyword evidence="23" id="KW-1185">Reference proteome</keyword>
<sequence>MGNCCRSPAAVAREDVKSSFSGNDHGKKDNTAKKTPQIITVLTGFPKENIEERYLVDRELGRGEFGVTYLCIERDSRELLACKSISKRKLRTAVDIEDVRREVAIMKHLPKSSSIVSLKEACEDDNAVHLVMELCEGGELFDRIVARGHYTERAAAAVTRTIVEVVQLCHKHGVIHRDLKPENFLFASKKENSPLKAIDFGLSIFFKPGERFSEIVGSPYYMAPEVLKRNYGPEIDIWSAGVILYILLCGVPPFWADFKRDPWPNISENAKSLVRQMLEPDPKLRLTAKQVLEHPWLLNAKKAPNVPLGDVVKSRLKQFSMMNRFKRKALRVIADFLSIEEVEDIKEMFKKMDTDNDGIVSIEELKTGLRSFGSQLGESEVQMLIEAVDANGKGKLDYEEFVAVSLPLQRMDNDEHLRKAFSYFDKDGNGYIELDELRDALMEDGADDCTDVANDIFQEVDTDKDGRISYDEFFAMMKTGTDWRKASRHYSRGRFNSLSMKLMKDGSLNLGSE</sequence>
<keyword evidence="12" id="KW-0106">Calcium</keyword>
<dbReference type="PROSITE" id="PS00108">
    <property type="entry name" value="PROTEIN_KINASE_ST"/>
    <property type="match status" value="1"/>
</dbReference>
<dbReference type="InterPro" id="IPR000719">
    <property type="entry name" value="Prot_kinase_dom"/>
</dbReference>
<evidence type="ECO:0000256" key="6">
    <source>
        <dbReference type="ARBA" id="ARBA00022679"/>
    </source>
</evidence>
<keyword evidence="4" id="KW-0723">Serine/threonine-protein kinase</keyword>
<dbReference type="EMBL" id="JACEGQ020000006">
    <property type="protein sequence ID" value="KAH8505963.1"/>
    <property type="molecule type" value="Genomic_DNA"/>
</dbReference>
<dbReference type="SUPFAM" id="SSF56112">
    <property type="entry name" value="Protein kinase-like (PK-like)"/>
    <property type="match status" value="1"/>
</dbReference>
<evidence type="ECO:0000313" key="22">
    <source>
        <dbReference type="EMBL" id="KAH8505963.1"/>
    </source>
</evidence>
<dbReference type="Gene3D" id="3.30.200.20">
    <property type="entry name" value="Phosphorylase Kinase, domain 1"/>
    <property type="match status" value="1"/>
</dbReference>
<evidence type="ECO:0000256" key="9">
    <source>
        <dbReference type="ARBA" id="ARBA00022737"/>
    </source>
</evidence>
<evidence type="ECO:0000256" key="3">
    <source>
        <dbReference type="ARBA" id="ARBA00012513"/>
    </source>
</evidence>
<dbReference type="SMART" id="SM00220">
    <property type="entry name" value="S_TKc"/>
    <property type="match status" value="1"/>
</dbReference>
<keyword evidence="8" id="KW-0479">Metal-binding</keyword>
<keyword evidence="10 19" id="KW-0547">Nucleotide-binding</keyword>
<gene>
    <name evidence="22" type="ORF">H0E87_012975</name>
</gene>
<evidence type="ECO:0000256" key="17">
    <source>
        <dbReference type="ARBA" id="ARBA00047899"/>
    </source>
</evidence>
<protein>
    <recommendedName>
        <fullName evidence="3">non-specific serine/threonine protein kinase</fullName>
        <ecNumber evidence="3">2.7.11.1</ecNumber>
    </recommendedName>
</protein>
<dbReference type="SUPFAM" id="SSF47473">
    <property type="entry name" value="EF-hand"/>
    <property type="match status" value="1"/>
</dbReference>
<dbReference type="PROSITE" id="PS00018">
    <property type="entry name" value="EF_HAND_1"/>
    <property type="match status" value="3"/>
</dbReference>
<feature type="domain" description="EF-hand" evidence="21">
    <location>
        <begin position="412"/>
        <end position="447"/>
    </location>
</feature>
<evidence type="ECO:0000256" key="12">
    <source>
        <dbReference type="ARBA" id="ARBA00022837"/>
    </source>
</evidence>
<dbReference type="InterPro" id="IPR008271">
    <property type="entry name" value="Ser/Thr_kinase_AS"/>
</dbReference>
<dbReference type="Pfam" id="PF13499">
    <property type="entry name" value="EF-hand_7"/>
    <property type="match status" value="2"/>
</dbReference>
<dbReference type="Pfam" id="PF00069">
    <property type="entry name" value="Pkinase"/>
    <property type="match status" value="1"/>
</dbReference>
<evidence type="ECO:0000256" key="15">
    <source>
        <dbReference type="ARBA" id="ARBA00023288"/>
    </source>
</evidence>
<dbReference type="InterPro" id="IPR017441">
    <property type="entry name" value="Protein_kinase_ATP_BS"/>
</dbReference>
<comment type="subcellular location">
    <subcellularLocation>
        <location evidence="1">Membrane</location>
        <topology evidence="1">Lipid-anchor</topology>
    </subcellularLocation>
</comment>
<evidence type="ECO:0000256" key="8">
    <source>
        <dbReference type="ARBA" id="ARBA00022723"/>
    </source>
</evidence>
<evidence type="ECO:0000259" key="20">
    <source>
        <dbReference type="PROSITE" id="PS50011"/>
    </source>
</evidence>
<dbReference type="InterPro" id="IPR050205">
    <property type="entry name" value="CDPK_Ser/Thr_kinases"/>
</dbReference>
<evidence type="ECO:0000256" key="7">
    <source>
        <dbReference type="ARBA" id="ARBA00022707"/>
    </source>
</evidence>
<evidence type="ECO:0000256" key="2">
    <source>
        <dbReference type="ARBA" id="ARBA00005354"/>
    </source>
</evidence>
<keyword evidence="5" id="KW-0597">Phosphoprotein</keyword>
<keyword evidence="13 19" id="KW-0067">ATP-binding</keyword>
<dbReference type="GO" id="GO:0005509">
    <property type="term" value="F:calcium ion binding"/>
    <property type="evidence" value="ECO:0007669"/>
    <property type="project" value="InterPro"/>
</dbReference>
<comment type="caution">
    <text evidence="22">The sequence shown here is derived from an EMBL/GenBank/DDBJ whole genome shotgun (WGS) entry which is preliminary data.</text>
</comment>
<dbReference type="PROSITE" id="PS50011">
    <property type="entry name" value="PROTEIN_KINASE_DOM"/>
    <property type="match status" value="1"/>
</dbReference>
<keyword evidence="14" id="KW-0472">Membrane</keyword>
<evidence type="ECO:0000256" key="14">
    <source>
        <dbReference type="ARBA" id="ARBA00023136"/>
    </source>
</evidence>
<evidence type="ECO:0000259" key="21">
    <source>
        <dbReference type="PROSITE" id="PS50222"/>
    </source>
</evidence>
<keyword evidence="9" id="KW-0677">Repeat</keyword>
<dbReference type="SMART" id="SM00054">
    <property type="entry name" value="EFh"/>
    <property type="match status" value="4"/>
</dbReference>
<evidence type="ECO:0000256" key="16">
    <source>
        <dbReference type="ARBA" id="ARBA00024334"/>
    </source>
</evidence>
<comment type="catalytic activity">
    <reaction evidence="18">
        <text>L-seryl-[protein] + ATP = O-phospho-L-seryl-[protein] + ADP + H(+)</text>
        <dbReference type="Rhea" id="RHEA:17989"/>
        <dbReference type="Rhea" id="RHEA-COMP:9863"/>
        <dbReference type="Rhea" id="RHEA-COMP:11604"/>
        <dbReference type="ChEBI" id="CHEBI:15378"/>
        <dbReference type="ChEBI" id="CHEBI:29999"/>
        <dbReference type="ChEBI" id="CHEBI:30616"/>
        <dbReference type="ChEBI" id="CHEBI:83421"/>
        <dbReference type="ChEBI" id="CHEBI:456216"/>
        <dbReference type="EC" id="2.7.11.1"/>
    </reaction>
</comment>
<keyword evidence="7" id="KW-0519">Myristate</keyword>
<feature type="domain" description="EF-hand" evidence="21">
    <location>
        <begin position="340"/>
        <end position="375"/>
    </location>
</feature>
<dbReference type="FunFam" id="3.30.200.20:FF:000004">
    <property type="entry name" value="Calcium-dependent protein kinase 1"/>
    <property type="match status" value="1"/>
</dbReference>
<dbReference type="InterPro" id="IPR002048">
    <property type="entry name" value="EF_hand_dom"/>
</dbReference>
<dbReference type="InterPro" id="IPR011009">
    <property type="entry name" value="Kinase-like_dom_sf"/>
</dbReference>
<organism evidence="22 23">
    <name type="scientific">Populus deltoides</name>
    <name type="common">Eastern poplar</name>
    <name type="synonym">Eastern cottonwood</name>
    <dbReference type="NCBI Taxonomy" id="3696"/>
    <lineage>
        <taxon>Eukaryota</taxon>
        <taxon>Viridiplantae</taxon>
        <taxon>Streptophyta</taxon>
        <taxon>Embryophyta</taxon>
        <taxon>Tracheophyta</taxon>
        <taxon>Spermatophyta</taxon>
        <taxon>Magnoliopsida</taxon>
        <taxon>eudicotyledons</taxon>
        <taxon>Gunneridae</taxon>
        <taxon>Pentapetalae</taxon>
        <taxon>rosids</taxon>
        <taxon>fabids</taxon>
        <taxon>Malpighiales</taxon>
        <taxon>Salicaceae</taxon>
        <taxon>Saliceae</taxon>
        <taxon>Populus</taxon>
    </lineage>
</organism>
<dbReference type="PROSITE" id="PS50222">
    <property type="entry name" value="EF_HAND_2"/>
    <property type="match status" value="4"/>
</dbReference>
<evidence type="ECO:0000313" key="23">
    <source>
        <dbReference type="Proteomes" id="UP000807159"/>
    </source>
</evidence>
<dbReference type="Gene3D" id="1.10.510.10">
    <property type="entry name" value="Transferase(Phosphotransferase) domain 1"/>
    <property type="match status" value="1"/>
</dbReference>